<dbReference type="AlphaFoldDB" id="A0A183MEW9"/>
<sequence>MCNNHQSNQLKLEQLDTTIKTTTTPPPPPPPTTTTTTTTTTTNSSNGSNNITIFSTNVKTIPLYVAETWRTTTIIIKNVQVFIKSCLHKILNIHLPDSISNSLLCERTNQLPVEDEIRERHWKWIGHTLWKSSNCITRQVLT</sequence>
<evidence type="ECO:0000256" key="1">
    <source>
        <dbReference type="SAM" id="MobiDB-lite"/>
    </source>
</evidence>
<reference evidence="2 3" key="1">
    <citation type="submission" date="2018-11" db="EMBL/GenBank/DDBJ databases">
        <authorList>
            <consortium name="Pathogen Informatics"/>
        </authorList>
    </citation>
    <scope>NUCLEOTIDE SEQUENCE [LARGE SCALE GENOMIC DNA]</scope>
    <source>
        <strain evidence="2 3">Zambia</strain>
    </source>
</reference>
<proteinExistence type="predicted"/>
<dbReference type="EMBL" id="UZAI01016798">
    <property type="protein sequence ID" value="VDP16195.1"/>
    <property type="molecule type" value="Genomic_DNA"/>
</dbReference>
<keyword evidence="3" id="KW-1185">Reference proteome</keyword>
<evidence type="ECO:0000313" key="2">
    <source>
        <dbReference type="EMBL" id="VDP16195.1"/>
    </source>
</evidence>
<dbReference type="Proteomes" id="UP000277204">
    <property type="component" value="Unassembled WGS sequence"/>
</dbReference>
<gene>
    <name evidence="2" type="ORF">SMRZ_LOCUS14594</name>
</gene>
<name>A0A183MEW9_9TREM</name>
<feature type="region of interest" description="Disordered" evidence="1">
    <location>
        <begin position="19"/>
        <end position="44"/>
    </location>
</feature>
<accession>A0A183MEW9</accession>
<organism evidence="2 3">
    <name type="scientific">Schistosoma margrebowiei</name>
    <dbReference type="NCBI Taxonomy" id="48269"/>
    <lineage>
        <taxon>Eukaryota</taxon>
        <taxon>Metazoa</taxon>
        <taxon>Spiralia</taxon>
        <taxon>Lophotrochozoa</taxon>
        <taxon>Platyhelminthes</taxon>
        <taxon>Trematoda</taxon>
        <taxon>Digenea</taxon>
        <taxon>Strigeidida</taxon>
        <taxon>Schistosomatoidea</taxon>
        <taxon>Schistosomatidae</taxon>
        <taxon>Schistosoma</taxon>
    </lineage>
</organism>
<evidence type="ECO:0000313" key="3">
    <source>
        <dbReference type="Proteomes" id="UP000277204"/>
    </source>
</evidence>
<protein>
    <submittedName>
        <fullName evidence="2">Uncharacterized protein</fullName>
    </submittedName>
</protein>
<feature type="compositionally biased region" description="Low complexity" evidence="1">
    <location>
        <begin position="33"/>
        <end position="42"/>
    </location>
</feature>